<accession>A0A9W9KG84</accession>
<feature type="compositionally biased region" description="Basic and acidic residues" evidence="1">
    <location>
        <begin position="105"/>
        <end position="116"/>
    </location>
</feature>
<reference evidence="2" key="1">
    <citation type="submission" date="2022-11" db="EMBL/GenBank/DDBJ databases">
        <authorList>
            <person name="Petersen C."/>
        </authorList>
    </citation>
    <scope>NUCLEOTIDE SEQUENCE</scope>
    <source>
        <strain evidence="2">IBT 34128</strain>
    </source>
</reference>
<organism evidence="2 3">
    <name type="scientific">Penicillium alfredii</name>
    <dbReference type="NCBI Taxonomy" id="1506179"/>
    <lineage>
        <taxon>Eukaryota</taxon>
        <taxon>Fungi</taxon>
        <taxon>Dikarya</taxon>
        <taxon>Ascomycota</taxon>
        <taxon>Pezizomycotina</taxon>
        <taxon>Eurotiomycetes</taxon>
        <taxon>Eurotiomycetidae</taxon>
        <taxon>Eurotiales</taxon>
        <taxon>Aspergillaceae</taxon>
        <taxon>Penicillium</taxon>
    </lineage>
</organism>
<reference evidence="2" key="2">
    <citation type="journal article" date="2023" name="IMA Fungus">
        <title>Comparative genomic study of the Penicillium genus elucidates a diverse pangenome and 15 lateral gene transfer events.</title>
        <authorList>
            <person name="Petersen C."/>
            <person name="Sorensen T."/>
            <person name="Nielsen M.R."/>
            <person name="Sondergaard T.E."/>
            <person name="Sorensen J.L."/>
            <person name="Fitzpatrick D.A."/>
            <person name="Frisvad J.C."/>
            <person name="Nielsen K.L."/>
        </authorList>
    </citation>
    <scope>NUCLEOTIDE SEQUENCE</scope>
    <source>
        <strain evidence="2">IBT 34128</strain>
    </source>
</reference>
<evidence type="ECO:0000256" key="1">
    <source>
        <dbReference type="SAM" id="MobiDB-lite"/>
    </source>
</evidence>
<dbReference type="GeneID" id="81391753"/>
<feature type="compositionally biased region" description="Polar residues" evidence="1">
    <location>
        <begin position="43"/>
        <end position="54"/>
    </location>
</feature>
<protein>
    <submittedName>
        <fullName evidence="2">Uncharacterized protein</fullName>
    </submittedName>
</protein>
<feature type="region of interest" description="Disordered" evidence="1">
    <location>
        <begin position="43"/>
        <end position="136"/>
    </location>
</feature>
<comment type="caution">
    <text evidence="2">The sequence shown here is derived from an EMBL/GenBank/DDBJ whole genome shotgun (WGS) entry which is preliminary data.</text>
</comment>
<dbReference type="Proteomes" id="UP001141434">
    <property type="component" value="Unassembled WGS sequence"/>
</dbReference>
<evidence type="ECO:0000313" key="3">
    <source>
        <dbReference type="Proteomes" id="UP001141434"/>
    </source>
</evidence>
<feature type="region of interest" description="Disordered" evidence="1">
    <location>
        <begin position="379"/>
        <end position="500"/>
    </location>
</feature>
<sequence length="500" mass="57713">MAGDDPEKNTPHSWGRPQQQGWPEDESNPFVTFRRFADEQVSSVLQSVTGLPSSVTPPPRDSWAIFTDDSGHKSILSQQRNGGEPSRERDYTQDRDAGDNPPGDSNDRVPSNRDKPPSQSSRSHWPEQEEMWRSQPRKKTSDFFGLDSFFDRFWLEDHLLPSSSRLFHPHHPFFLPEMFEDTDSPTWPIAYIMFSPYSPLHLERQAYYRAHREGGVFSSLMSSLRLDSDRDPSEPQWREAFEDLLRLENGKPMLDHEPSAVSKTENGKDWLHGLVKRGSLGDRWKYVSGADGQPWSGITFSGRADHDRPLPEKESAKRDEKRQLGAEQEDADVELDLYDRFLQDIEDREREFFRGASESPLLRFLLDERRRQQDELDQYQRSFPRVENEHGNENADSWLDLVSGGNRKTVPEDPRDSTPAVEAKQTEPTPPRVISTMTRKERVQHGDGSVQTKIVKTKRFADGREESDESVEVSHPHPQHEDGSSSETEKRSKNGWFWKD</sequence>
<feature type="compositionally biased region" description="Basic and acidic residues" evidence="1">
    <location>
        <begin position="85"/>
        <end position="98"/>
    </location>
</feature>
<proteinExistence type="predicted"/>
<feature type="region of interest" description="Disordered" evidence="1">
    <location>
        <begin position="297"/>
        <end position="330"/>
    </location>
</feature>
<evidence type="ECO:0000313" key="2">
    <source>
        <dbReference type="EMBL" id="KAJ5104656.1"/>
    </source>
</evidence>
<dbReference type="OrthoDB" id="4586300at2759"/>
<feature type="compositionally biased region" description="Basic and acidic residues" evidence="1">
    <location>
        <begin position="472"/>
        <end position="500"/>
    </location>
</feature>
<dbReference type="EMBL" id="JAPMSZ010000004">
    <property type="protein sequence ID" value="KAJ5104656.1"/>
    <property type="molecule type" value="Genomic_DNA"/>
</dbReference>
<name>A0A9W9KG84_9EURO</name>
<gene>
    <name evidence="2" type="ORF">NUU61_002003</name>
</gene>
<dbReference type="AlphaFoldDB" id="A0A9W9KG84"/>
<feature type="compositionally biased region" description="Basic and acidic residues" evidence="1">
    <location>
        <begin position="303"/>
        <end position="324"/>
    </location>
</feature>
<feature type="compositionally biased region" description="Basic and acidic residues" evidence="1">
    <location>
        <begin position="384"/>
        <end position="393"/>
    </location>
</feature>
<feature type="compositionally biased region" description="Basic and acidic residues" evidence="1">
    <location>
        <begin position="1"/>
        <end position="10"/>
    </location>
</feature>
<feature type="region of interest" description="Disordered" evidence="1">
    <location>
        <begin position="1"/>
        <end position="30"/>
    </location>
</feature>
<dbReference type="RefSeq" id="XP_056513652.1">
    <property type="nucleotide sequence ID" value="XM_056652585.1"/>
</dbReference>
<keyword evidence="3" id="KW-1185">Reference proteome</keyword>